<comment type="subcellular location">
    <subcellularLocation>
        <location evidence="1">Cytoplasm</location>
    </subcellularLocation>
</comment>
<reference evidence="11 12" key="1">
    <citation type="journal article" date="2016" name="Nat. Commun.">
        <title>Thousands of microbial genomes shed light on interconnected biogeochemical processes in an aquifer system.</title>
        <authorList>
            <person name="Anantharaman K."/>
            <person name="Brown C.T."/>
            <person name="Hug L.A."/>
            <person name="Sharon I."/>
            <person name="Castelle C.J."/>
            <person name="Probst A.J."/>
            <person name="Thomas B.C."/>
            <person name="Singh A."/>
            <person name="Wilkins M.J."/>
            <person name="Karaoz U."/>
            <person name="Brodie E.L."/>
            <person name="Williams K.H."/>
            <person name="Hubbard S.S."/>
            <person name="Banfield J.F."/>
        </authorList>
    </citation>
    <scope>NUCLEOTIDE SEQUENCE [LARGE SCALE GENOMIC DNA]</scope>
</reference>
<dbReference type="Proteomes" id="UP000177960">
    <property type="component" value="Unassembled WGS sequence"/>
</dbReference>
<dbReference type="AlphaFoldDB" id="A0A1G1ZHS1"/>
<keyword evidence="9" id="KW-0460">Magnesium</keyword>
<dbReference type="InterPro" id="IPR027417">
    <property type="entry name" value="P-loop_NTPase"/>
</dbReference>
<keyword evidence="6" id="KW-0479">Metal-binding</keyword>
<dbReference type="InterPro" id="IPR003442">
    <property type="entry name" value="T6A_TsaE"/>
</dbReference>
<evidence type="ECO:0000256" key="9">
    <source>
        <dbReference type="ARBA" id="ARBA00022842"/>
    </source>
</evidence>
<dbReference type="GO" id="GO:0046872">
    <property type="term" value="F:metal ion binding"/>
    <property type="evidence" value="ECO:0007669"/>
    <property type="project" value="UniProtKB-KW"/>
</dbReference>
<dbReference type="Pfam" id="PF02367">
    <property type="entry name" value="TsaE"/>
    <property type="match status" value="2"/>
</dbReference>
<organism evidence="11 12">
    <name type="scientific">Candidatus Harrisonbacteria bacterium RIFCSPHIGHO2_02_FULL_42_16</name>
    <dbReference type="NCBI Taxonomy" id="1798404"/>
    <lineage>
        <taxon>Bacteria</taxon>
        <taxon>Candidatus Harrisoniibacteriota</taxon>
    </lineage>
</organism>
<comment type="caution">
    <text evidence="11">The sequence shown here is derived from an EMBL/GenBank/DDBJ whole genome shotgun (WGS) entry which is preliminary data.</text>
</comment>
<dbReference type="Gene3D" id="3.40.50.300">
    <property type="entry name" value="P-loop containing nucleotide triphosphate hydrolases"/>
    <property type="match status" value="1"/>
</dbReference>
<evidence type="ECO:0000256" key="7">
    <source>
        <dbReference type="ARBA" id="ARBA00022741"/>
    </source>
</evidence>
<name>A0A1G1ZHS1_9BACT</name>
<evidence type="ECO:0000256" key="10">
    <source>
        <dbReference type="ARBA" id="ARBA00032441"/>
    </source>
</evidence>
<evidence type="ECO:0000313" key="12">
    <source>
        <dbReference type="Proteomes" id="UP000177960"/>
    </source>
</evidence>
<dbReference type="SUPFAM" id="SSF52540">
    <property type="entry name" value="P-loop containing nucleoside triphosphate hydrolases"/>
    <property type="match status" value="1"/>
</dbReference>
<dbReference type="STRING" id="1798404.A3B92_00985"/>
<sequence>MLSKSKIQTQKLAVRFAKKILHFTLHTPHPKASIIALHGDLGAGKTTFIQGFMKALGVKQHITSPTFVIFRKYSIRVRGRAKSQKKKFLSPTLLARPYENAYHFDLYRIHKPKEILNLGFKKIISDPRNIILIEWPERIKKLLPKNTIWIYFEHGKNDKERIVKINNNL</sequence>
<evidence type="ECO:0000256" key="1">
    <source>
        <dbReference type="ARBA" id="ARBA00004496"/>
    </source>
</evidence>
<evidence type="ECO:0000256" key="8">
    <source>
        <dbReference type="ARBA" id="ARBA00022840"/>
    </source>
</evidence>
<keyword evidence="7" id="KW-0547">Nucleotide-binding</keyword>
<keyword evidence="5" id="KW-0819">tRNA processing</keyword>
<protein>
    <recommendedName>
        <fullName evidence="3">tRNA threonylcarbamoyladenosine biosynthesis protein TsaE</fullName>
    </recommendedName>
    <alternativeName>
        <fullName evidence="10">t(6)A37 threonylcarbamoyladenosine biosynthesis protein TsaE</fullName>
    </alternativeName>
</protein>
<dbReference type="EMBL" id="MHJG01000009">
    <property type="protein sequence ID" value="OGY64104.1"/>
    <property type="molecule type" value="Genomic_DNA"/>
</dbReference>
<gene>
    <name evidence="11" type="ORF">A3B92_00985</name>
</gene>
<evidence type="ECO:0000256" key="2">
    <source>
        <dbReference type="ARBA" id="ARBA00007599"/>
    </source>
</evidence>
<dbReference type="GO" id="GO:0002949">
    <property type="term" value="P:tRNA threonylcarbamoyladenosine modification"/>
    <property type="evidence" value="ECO:0007669"/>
    <property type="project" value="InterPro"/>
</dbReference>
<evidence type="ECO:0000256" key="4">
    <source>
        <dbReference type="ARBA" id="ARBA00022490"/>
    </source>
</evidence>
<dbReference type="PANTHER" id="PTHR33540:SF2">
    <property type="entry name" value="TRNA THREONYLCARBAMOYLADENOSINE BIOSYNTHESIS PROTEIN TSAE"/>
    <property type="match status" value="1"/>
</dbReference>
<accession>A0A1G1ZHS1</accession>
<dbReference type="PANTHER" id="PTHR33540">
    <property type="entry name" value="TRNA THREONYLCARBAMOYLADENOSINE BIOSYNTHESIS PROTEIN TSAE"/>
    <property type="match status" value="1"/>
</dbReference>
<evidence type="ECO:0000256" key="6">
    <source>
        <dbReference type="ARBA" id="ARBA00022723"/>
    </source>
</evidence>
<dbReference type="GO" id="GO:0005737">
    <property type="term" value="C:cytoplasm"/>
    <property type="evidence" value="ECO:0007669"/>
    <property type="project" value="UniProtKB-SubCell"/>
</dbReference>
<proteinExistence type="inferred from homology"/>
<keyword evidence="8" id="KW-0067">ATP-binding</keyword>
<evidence type="ECO:0000256" key="5">
    <source>
        <dbReference type="ARBA" id="ARBA00022694"/>
    </source>
</evidence>
<evidence type="ECO:0000313" key="11">
    <source>
        <dbReference type="EMBL" id="OGY64104.1"/>
    </source>
</evidence>
<dbReference type="GO" id="GO:0005524">
    <property type="term" value="F:ATP binding"/>
    <property type="evidence" value="ECO:0007669"/>
    <property type="project" value="UniProtKB-KW"/>
</dbReference>
<evidence type="ECO:0000256" key="3">
    <source>
        <dbReference type="ARBA" id="ARBA00019010"/>
    </source>
</evidence>
<keyword evidence="4" id="KW-0963">Cytoplasm</keyword>
<comment type="similarity">
    <text evidence="2">Belongs to the TsaE family.</text>
</comment>